<reference evidence="2 3" key="1">
    <citation type="submission" date="2024-06" db="EMBL/GenBank/DDBJ databases">
        <authorList>
            <person name="Woo H."/>
        </authorList>
    </citation>
    <scope>NUCLEOTIDE SEQUENCE [LARGE SCALE GENOMIC DNA]</scope>
    <source>
        <strain evidence="2 3">Si-c</strain>
    </source>
</reference>
<keyword evidence="3" id="KW-1185">Reference proteome</keyword>
<evidence type="ECO:0000313" key="2">
    <source>
        <dbReference type="EMBL" id="MEW9572079.1"/>
    </source>
</evidence>
<sequence length="160" mass="17113">MNHDIPPFDDPPFGNLVQEREWQAQERALQAERLGLDPSGGDERVRRYRLLARALREPMPSALPDDFAQRVAARVAGAPARAGAGDTRIEFALACTLVAALIVAAGVVTADYGSAWLPAFRQLLPSPGTPATSWLLALGACLGASWLLGLWQRPAHAPPG</sequence>
<keyword evidence="1" id="KW-0812">Transmembrane</keyword>
<proteinExistence type="predicted"/>
<feature type="transmembrane region" description="Helical" evidence="1">
    <location>
        <begin position="91"/>
        <end position="112"/>
    </location>
</feature>
<dbReference type="EMBL" id="JBFOHK010000002">
    <property type="protein sequence ID" value="MEW9572079.1"/>
    <property type="molecule type" value="Genomic_DNA"/>
</dbReference>
<feature type="transmembrane region" description="Helical" evidence="1">
    <location>
        <begin position="132"/>
        <end position="151"/>
    </location>
</feature>
<keyword evidence="1" id="KW-1133">Transmembrane helix</keyword>
<accession>A0ABV3QEG0</accession>
<evidence type="ECO:0008006" key="4">
    <source>
        <dbReference type="Google" id="ProtNLM"/>
    </source>
</evidence>
<name>A0ABV3QEG0_9GAMM</name>
<dbReference type="RefSeq" id="WP_367854139.1">
    <property type="nucleotide sequence ID" value="NZ_JBFOHK010000002.1"/>
</dbReference>
<organism evidence="2 3">
    <name type="scientific">Rhodanobacter lycopersici</name>
    <dbReference type="NCBI Taxonomy" id="3162487"/>
    <lineage>
        <taxon>Bacteria</taxon>
        <taxon>Pseudomonadati</taxon>
        <taxon>Pseudomonadota</taxon>
        <taxon>Gammaproteobacteria</taxon>
        <taxon>Lysobacterales</taxon>
        <taxon>Rhodanobacteraceae</taxon>
        <taxon>Rhodanobacter</taxon>
    </lineage>
</organism>
<dbReference type="Proteomes" id="UP001556220">
    <property type="component" value="Unassembled WGS sequence"/>
</dbReference>
<keyword evidence="1" id="KW-0472">Membrane</keyword>
<gene>
    <name evidence="2" type="ORF">ABQJ54_09955</name>
</gene>
<comment type="caution">
    <text evidence="2">The sequence shown here is derived from an EMBL/GenBank/DDBJ whole genome shotgun (WGS) entry which is preliminary data.</text>
</comment>
<evidence type="ECO:0000313" key="3">
    <source>
        <dbReference type="Proteomes" id="UP001556220"/>
    </source>
</evidence>
<protein>
    <recommendedName>
        <fullName evidence="4">DUF1707 domain-containing protein</fullName>
    </recommendedName>
</protein>
<evidence type="ECO:0000256" key="1">
    <source>
        <dbReference type="SAM" id="Phobius"/>
    </source>
</evidence>